<keyword evidence="2" id="KW-0813">Transport</keyword>
<keyword evidence="3" id="KW-1003">Cell membrane</keyword>
<evidence type="ECO:0000256" key="9">
    <source>
        <dbReference type="SAM" id="Phobius"/>
    </source>
</evidence>
<evidence type="ECO:0000313" key="10">
    <source>
        <dbReference type="EMBL" id="MBK6975650.1"/>
    </source>
</evidence>
<gene>
    <name evidence="10" type="ORF">IPH26_22780</name>
</gene>
<dbReference type="GO" id="GO:0005886">
    <property type="term" value="C:plasma membrane"/>
    <property type="evidence" value="ECO:0007669"/>
    <property type="project" value="UniProtKB-SubCell"/>
</dbReference>
<sequence>MSETSIATPSSIAWLGFALGALFGAVGNRTNFCTLGAVADIVAMGDWNRMRMWLLAIAVAILGSQALQYTGIVDLSKSIYTASRLKWLSSIAGGMAFGIGMALASGCGSKTLIRIGGGNLKSLVVFAFMAISAYMTLRGLFALWRVELLDARAIALPTQQDLPSLLTITGALARPQAILLCSLVAGGILAGFALAPRDFRRFDNLLGGIVVGLVVAGGWYVTGHLGYIAEHPETLQEAFVGTNSGRAESLTFVAPFAYTLELLMFWSDASKSVSFGIAAALGVVAGSSAWAIASGSFRLESFRDPADMLRHIAGGILMGFGGVTALGCTIGQGISGMSTLALGSMLTLAAIIAGCFIALKLELWLAMGHGKFVLK</sequence>
<evidence type="ECO:0000256" key="2">
    <source>
        <dbReference type="ARBA" id="ARBA00022448"/>
    </source>
</evidence>
<evidence type="ECO:0000256" key="7">
    <source>
        <dbReference type="ARBA" id="ARBA00023136"/>
    </source>
</evidence>
<evidence type="ECO:0000256" key="1">
    <source>
        <dbReference type="ARBA" id="ARBA00004429"/>
    </source>
</evidence>
<evidence type="ECO:0000256" key="5">
    <source>
        <dbReference type="ARBA" id="ARBA00022692"/>
    </source>
</evidence>
<feature type="transmembrane region" description="Helical" evidence="9">
    <location>
        <begin position="50"/>
        <end position="67"/>
    </location>
</feature>
<feature type="transmembrane region" description="Helical" evidence="9">
    <location>
        <begin position="312"/>
        <end position="334"/>
    </location>
</feature>
<evidence type="ECO:0000256" key="6">
    <source>
        <dbReference type="ARBA" id="ARBA00022989"/>
    </source>
</evidence>
<feature type="transmembrane region" description="Helical" evidence="9">
    <location>
        <begin position="202"/>
        <end position="221"/>
    </location>
</feature>
<comment type="subcellular location">
    <subcellularLocation>
        <location evidence="1">Cell inner membrane</location>
        <topology evidence="1">Multi-pass membrane protein</topology>
    </subcellularLocation>
</comment>
<evidence type="ECO:0000313" key="11">
    <source>
        <dbReference type="Proteomes" id="UP000807785"/>
    </source>
</evidence>
<name>A0A9D7EA72_9PROT</name>
<comment type="similarity">
    <text evidence="8">Belongs to the TsuA/YedE (TC 9.B.102) family.</text>
</comment>
<dbReference type="Pfam" id="PF04143">
    <property type="entry name" value="Sulf_transp"/>
    <property type="match status" value="1"/>
</dbReference>
<keyword evidence="4" id="KW-0997">Cell inner membrane</keyword>
<keyword evidence="5 9" id="KW-0812">Transmembrane</keyword>
<dbReference type="Proteomes" id="UP000807785">
    <property type="component" value="Unassembled WGS sequence"/>
</dbReference>
<feature type="transmembrane region" description="Helical" evidence="9">
    <location>
        <begin position="12"/>
        <end position="38"/>
    </location>
</feature>
<dbReference type="InterPro" id="IPR007272">
    <property type="entry name" value="Sulf_transp_TsuA/YedE"/>
</dbReference>
<feature type="transmembrane region" description="Helical" evidence="9">
    <location>
        <begin position="177"/>
        <end position="195"/>
    </location>
</feature>
<evidence type="ECO:0000256" key="4">
    <source>
        <dbReference type="ARBA" id="ARBA00022519"/>
    </source>
</evidence>
<dbReference type="PANTHER" id="PTHR30574:SF1">
    <property type="entry name" value="SULPHUR TRANSPORT DOMAIN-CONTAINING PROTEIN"/>
    <property type="match status" value="1"/>
</dbReference>
<accession>A0A9D7EA72</accession>
<proteinExistence type="inferred from homology"/>
<evidence type="ECO:0000256" key="8">
    <source>
        <dbReference type="ARBA" id="ARBA00035655"/>
    </source>
</evidence>
<reference evidence="10" key="1">
    <citation type="submission" date="2020-10" db="EMBL/GenBank/DDBJ databases">
        <title>Connecting structure to function with the recovery of over 1000 high-quality activated sludge metagenome-assembled genomes encoding full-length rRNA genes using long-read sequencing.</title>
        <authorList>
            <person name="Singleton C.M."/>
            <person name="Petriglieri F."/>
            <person name="Kristensen J.M."/>
            <person name="Kirkegaard R.H."/>
            <person name="Michaelsen T.Y."/>
            <person name="Andersen M.H."/>
            <person name="Karst S.M."/>
            <person name="Dueholm M.S."/>
            <person name="Nielsen P.H."/>
            <person name="Albertsen M."/>
        </authorList>
    </citation>
    <scope>NUCLEOTIDE SEQUENCE</scope>
    <source>
        <strain evidence="10">Bjer_18-Q3-R1-45_BAT3C.347</strain>
    </source>
</reference>
<dbReference type="PANTHER" id="PTHR30574">
    <property type="entry name" value="INNER MEMBRANE PROTEIN YEDE"/>
    <property type="match status" value="1"/>
</dbReference>
<feature type="transmembrane region" description="Helical" evidence="9">
    <location>
        <begin position="273"/>
        <end position="292"/>
    </location>
</feature>
<keyword evidence="6 9" id="KW-1133">Transmembrane helix</keyword>
<feature type="transmembrane region" description="Helical" evidence="9">
    <location>
        <begin position="340"/>
        <end position="359"/>
    </location>
</feature>
<dbReference type="EMBL" id="JADJEV010000005">
    <property type="protein sequence ID" value="MBK6975650.1"/>
    <property type="molecule type" value="Genomic_DNA"/>
</dbReference>
<organism evidence="10 11">
    <name type="scientific">Candidatus Methylophosphatis roskildensis</name>
    <dbReference type="NCBI Taxonomy" id="2899263"/>
    <lineage>
        <taxon>Bacteria</taxon>
        <taxon>Pseudomonadati</taxon>
        <taxon>Pseudomonadota</taxon>
        <taxon>Betaproteobacteria</taxon>
        <taxon>Nitrosomonadales</taxon>
        <taxon>Sterolibacteriaceae</taxon>
        <taxon>Candidatus Methylophosphatis</taxon>
    </lineage>
</organism>
<protein>
    <submittedName>
        <fullName evidence="10">YeeE/YedE family protein</fullName>
    </submittedName>
</protein>
<evidence type="ECO:0000256" key="3">
    <source>
        <dbReference type="ARBA" id="ARBA00022475"/>
    </source>
</evidence>
<feature type="transmembrane region" description="Helical" evidence="9">
    <location>
        <begin position="120"/>
        <end position="141"/>
    </location>
</feature>
<feature type="transmembrane region" description="Helical" evidence="9">
    <location>
        <begin position="87"/>
        <end position="108"/>
    </location>
</feature>
<comment type="caution">
    <text evidence="10">The sequence shown here is derived from an EMBL/GenBank/DDBJ whole genome shotgun (WGS) entry which is preliminary data.</text>
</comment>
<dbReference type="AlphaFoldDB" id="A0A9D7EA72"/>
<keyword evidence="7 9" id="KW-0472">Membrane</keyword>